<evidence type="ECO:0000313" key="8">
    <source>
        <dbReference type="EMBL" id="KAH6683614.1"/>
    </source>
</evidence>
<dbReference type="AlphaFoldDB" id="A0A9P9AAN8"/>
<dbReference type="PANTHER" id="PTHR33048">
    <property type="entry name" value="PTH11-LIKE INTEGRAL MEMBRANE PROTEIN (AFU_ORTHOLOGUE AFUA_5G11245)"/>
    <property type="match status" value="1"/>
</dbReference>
<comment type="subcellular location">
    <subcellularLocation>
        <location evidence="1">Membrane</location>
        <topology evidence="1">Multi-pass membrane protein</topology>
    </subcellularLocation>
</comment>
<feature type="domain" description="Rhodopsin" evidence="7">
    <location>
        <begin position="52"/>
        <end position="279"/>
    </location>
</feature>
<dbReference type="InterPro" id="IPR052337">
    <property type="entry name" value="SAT4-like"/>
</dbReference>
<evidence type="ECO:0000256" key="1">
    <source>
        <dbReference type="ARBA" id="ARBA00004141"/>
    </source>
</evidence>
<feature type="transmembrane region" description="Helical" evidence="6">
    <location>
        <begin position="33"/>
        <end position="50"/>
    </location>
</feature>
<keyword evidence="3 6" id="KW-1133">Transmembrane helix</keyword>
<feature type="transmembrane region" description="Helical" evidence="6">
    <location>
        <begin position="71"/>
        <end position="92"/>
    </location>
</feature>
<dbReference type="Proteomes" id="UP000770015">
    <property type="component" value="Unassembled WGS sequence"/>
</dbReference>
<feature type="transmembrane region" description="Helical" evidence="6">
    <location>
        <begin position="147"/>
        <end position="173"/>
    </location>
</feature>
<evidence type="ECO:0000256" key="2">
    <source>
        <dbReference type="ARBA" id="ARBA00022692"/>
    </source>
</evidence>
<comment type="similarity">
    <text evidence="5">Belongs to the SAT4 family.</text>
</comment>
<name>A0A9P9AAN8_9PEZI</name>
<evidence type="ECO:0000256" key="4">
    <source>
        <dbReference type="ARBA" id="ARBA00023136"/>
    </source>
</evidence>
<keyword evidence="9" id="KW-1185">Reference proteome</keyword>
<comment type="caution">
    <text evidence="8">The sequence shown here is derived from an EMBL/GenBank/DDBJ whole genome shotgun (WGS) entry which is preliminary data.</text>
</comment>
<organism evidence="8 9">
    <name type="scientific">Plectosphaerella plurivora</name>
    <dbReference type="NCBI Taxonomy" id="936078"/>
    <lineage>
        <taxon>Eukaryota</taxon>
        <taxon>Fungi</taxon>
        <taxon>Dikarya</taxon>
        <taxon>Ascomycota</taxon>
        <taxon>Pezizomycotina</taxon>
        <taxon>Sordariomycetes</taxon>
        <taxon>Hypocreomycetidae</taxon>
        <taxon>Glomerellales</taxon>
        <taxon>Plectosphaerellaceae</taxon>
        <taxon>Plectosphaerella</taxon>
    </lineage>
</organism>
<accession>A0A9P9AAN8</accession>
<dbReference type="PANTHER" id="PTHR33048:SF124">
    <property type="entry name" value="INTEGRAL MEMBRANE PROTEIN"/>
    <property type="match status" value="1"/>
</dbReference>
<protein>
    <submittedName>
        <fullName evidence="8">Integral membrane protein</fullName>
    </submittedName>
</protein>
<evidence type="ECO:0000256" key="3">
    <source>
        <dbReference type="ARBA" id="ARBA00022989"/>
    </source>
</evidence>
<evidence type="ECO:0000256" key="5">
    <source>
        <dbReference type="ARBA" id="ARBA00038359"/>
    </source>
</evidence>
<keyword evidence="2 6" id="KW-0812">Transmembrane</keyword>
<reference evidence="8" key="1">
    <citation type="journal article" date="2021" name="Nat. Commun.">
        <title>Genetic determinants of endophytism in the Arabidopsis root mycobiome.</title>
        <authorList>
            <person name="Mesny F."/>
            <person name="Miyauchi S."/>
            <person name="Thiergart T."/>
            <person name="Pickel B."/>
            <person name="Atanasova L."/>
            <person name="Karlsson M."/>
            <person name="Huettel B."/>
            <person name="Barry K.W."/>
            <person name="Haridas S."/>
            <person name="Chen C."/>
            <person name="Bauer D."/>
            <person name="Andreopoulos W."/>
            <person name="Pangilinan J."/>
            <person name="LaButti K."/>
            <person name="Riley R."/>
            <person name="Lipzen A."/>
            <person name="Clum A."/>
            <person name="Drula E."/>
            <person name="Henrissat B."/>
            <person name="Kohler A."/>
            <person name="Grigoriev I.V."/>
            <person name="Martin F.M."/>
            <person name="Hacquard S."/>
        </authorList>
    </citation>
    <scope>NUCLEOTIDE SEQUENCE</scope>
    <source>
        <strain evidence="8">MPI-SDFR-AT-0117</strain>
    </source>
</reference>
<dbReference type="Pfam" id="PF20684">
    <property type="entry name" value="Fung_rhodopsin"/>
    <property type="match status" value="1"/>
</dbReference>
<dbReference type="EMBL" id="JAGSXJ010000017">
    <property type="protein sequence ID" value="KAH6683614.1"/>
    <property type="molecule type" value="Genomic_DNA"/>
</dbReference>
<feature type="transmembrane region" description="Helical" evidence="6">
    <location>
        <begin position="112"/>
        <end position="135"/>
    </location>
</feature>
<gene>
    <name evidence="8" type="ORF">F5X68DRAFT_242540</name>
</gene>
<evidence type="ECO:0000256" key="6">
    <source>
        <dbReference type="SAM" id="Phobius"/>
    </source>
</evidence>
<sequence>MSLLERVARVGVLPAPEGYIVDFDNPQRMAVPHAYWIAGAGGILTVLMMAQRLYTKIFLIGKFQMDDVFLVLAWLISFCTVGLCVHMFASGAGGVHGWEIDAATFNIFLMDVYLAAAIYIVGGSFAKISLVIFYFRLSPQRWFRIATWATLLFIAGYTIGIFFALVFACTPIAMSFDILNQTGTCINRPSLYIATAVVNIISDIVLFCLPLPIVVKLQIPRRQKVGTIVTSIVRVSILPQMLTSADQTWVISWASVWIIVEANLFIICASLPTLRKFLKHVAPKLIGESMYGRSSKGNTGGGTAPPSALRTIGSVTASAVGKKQRDQYSQFDFADDAASQHGRNECIVMSRYSSGGIEEERVWADDGSERAIVKDGGKESGKIIRTKTVTVEYHQSK</sequence>
<dbReference type="OrthoDB" id="5393606at2759"/>
<proteinExistence type="inferred from homology"/>
<evidence type="ECO:0000259" key="7">
    <source>
        <dbReference type="Pfam" id="PF20684"/>
    </source>
</evidence>
<feature type="transmembrane region" description="Helical" evidence="6">
    <location>
        <begin position="193"/>
        <end position="213"/>
    </location>
</feature>
<keyword evidence="4 6" id="KW-0472">Membrane</keyword>
<dbReference type="GO" id="GO:0016020">
    <property type="term" value="C:membrane"/>
    <property type="evidence" value="ECO:0007669"/>
    <property type="project" value="UniProtKB-SubCell"/>
</dbReference>
<evidence type="ECO:0000313" key="9">
    <source>
        <dbReference type="Proteomes" id="UP000770015"/>
    </source>
</evidence>
<feature type="transmembrane region" description="Helical" evidence="6">
    <location>
        <begin position="254"/>
        <end position="274"/>
    </location>
</feature>
<dbReference type="InterPro" id="IPR049326">
    <property type="entry name" value="Rhodopsin_dom_fungi"/>
</dbReference>